<feature type="binding site" description="axial binding residue" evidence="8">
    <location>
        <position position="446"/>
    </location>
    <ligand>
        <name>heme</name>
        <dbReference type="ChEBI" id="CHEBI:30413"/>
    </ligand>
    <ligandPart>
        <name>Fe</name>
        <dbReference type="ChEBI" id="CHEBI:18248"/>
    </ligandPart>
</feature>
<evidence type="ECO:0000256" key="1">
    <source>
        <dbReference type="ARBA" id="ARBA00001971"/>
    </source>
</evidence>
<evidence type="ECO:0008006" key="12">
    <source>
        <dbReference type="Google" id="ProtNLM"/>
    </source>
</evidence>
<dbReference type="PRINTS" id="PR00463">
    <property type="entry name" value="EP450I"/>
</dbReference>
<protein>
    <recommendedName>
        <fullName evidence="12">Isotrichodermin C-15 hydroxylase</fullName>
    </recommendedName>
</protein>
<comment type="similarity">
    <text evidence="2 9">Belongs to the cytochrome P450 family.</text>
</comment>
<keyword evidence="6 8" id="KW-0408">Iron</keyword>
<dbReference type="GO" id="GO:0004497">
    <property type="term" value="F:monooxygenase activity"/>
    <property type="evidence" value="ECO:0007669"/>
    <property type="project" value="UniProtKB-KW"/>
</dbReference>
<evidence type="ECO:0000256" key="2">
    <source>
        <dbReference type="ARBA" id="ARBA00010617"/>
    </source>
</evidence>
<evidence type="ECO:0000313" key="11">
    <source>
        <dbReference type="Proteomes" id="UP000293360"/>
    </source>
</evidence>
<dbReference type="PANTHER" id="PTHR24305:SF230">
    <property type="entry name" value="P450, PUTATIVE (EUROFUNG)-RELATED"/>
    <property type="match status" value="1"/>
</dbReference>
<dbReference type="PROSITE" id="PS00086">
    <property type="entry name" value="CYTOCHROME_P450"/>
    <property type="match status" value="1"/>
</dbReference>
<dbReference type="PRINTS" id="PR00385">
    <property type="entry name" value="P450"/>
</dbReference>
<dbReference type="InterPro" id="IPR050121">
    <property type="entry name" value="Cytochrome_P450_monoxygenase"/>
</dbReference>
<dbReference type="CDD" id="cd11058">
    <property type="entry name" value="CYP60B-like"/>
    <property type="match status" value="1"/>
</dbReference>
<dbReference type="SUPFAM" id="SSF48264">
    <property type="entry name" value="Cytochrome P450"/>
    <property type="match status" value="1"/>
</dbReference>
<dbReference type="PANTHER" id="PTHR24305">
    <property type="entry name" value="CYTOCHROME P450"/>
    <property type="match status" value="1"/>
</dbReference>
<evidence type="ECO:0000256" key="3">
    <source>
        <dbReference type="ARBA" id="ARBA00022617"/>
    </source>
</evidence>
<dbReference type="AlphaFoldDB" id="A0A4Q4TS27"/>
<gene>
    <name evidence="10" type="ORF">DL764_001634</name>
</gene>
<dbReference type="FunFam" id="1.10.630.10:FF:000179">
    <property type="entry name" value="Cytochrome P450"/>
    <property type="match status" value="1"/>
</dbReference>
<evidence type="ECO:0000256" key="7">
    <source>
        <dbReference type="ARBA" id="ARBA00023033"/>
    </source>
</evidence>
<proteinExistence type="inferred from homology"/>
<reference evidence="10 11" key="1">
    <citation type="submission" date="2018-06" db="EMBL/GenBank/DDBJ databases">
        <title>Complete Genomes of Monosporascus.</title>
        <authorList>
            <person name="Robinson A.J."/>
            <person name="Natvig D.O."/>
        </authorList>
    </citation>
    <scope>NUCLEOTIDE SEQUENCE [LARGE SCALE GENOMIC DNA]</scope>
    <source>
        <strain evidence="10 11">CBS 110550</strain>
    </source>
</reference>
<accession>A0A4Q4TS27</accession>
<dbReference type="InterPro" id="IPR017972">
    <property type="entry name" value="Cyt_P450_CS"/>
</dbReference>
<evidence type="ECO:0000256" key="6">
    <source>
        <dbReference type="ARBA" id="ARBA00023004"/>
    </source>
</evidence>
<sequence length="507" mass="57199">MEAIASNLRQYAVIAAVSLILWQAATAAYNLFLHPLRRFPGPLADRASTLPWALRHALGREAFDTQRLHERYGPVVRVGPGHLSFTDPRAWRDIYGHRVGDDQAGRAEMPKSRTFVATIRDLPSSIISADREEHARLRRALSHGFSDASMRQQEPLIARYIDLLLERLGQECRGGSRALNMEAWYNYTTFDVVGDLVFGHSFGCLESVEYHPWISFIMGSVRSGASIVALSYVGLDAVVQWMWRYGGFRAFAKIQGYVNEMLASRLGMEKERNDLFEGLVKRREEWNISFDKLGSNAFILVLAGSETTATTLSGATYLLLTHPEALEKLNREVRSAFASADEITISSVGKLSYMLAVLNESLRLYPPVTSSLVRVVPPGGEEIAGHWVAGGTYVEVQHWSINHSKDNWEEPWAFKPERFLRDADDAAGSGNRLDALQPFNVGPRNCIGRNLAYAEMRMILARIVYDFDMKLADDSKDWIKRQKAFSIWDRIPLNVYLTPVERRKEAA</sequence>
<dbReference type="InterPro" id="IPR036396">
    <property type="entry name" value="Cyt_P450_sf"/>
</dbReference>
<dbReference type="Gene3D" id="1.10.630.10">
    <property type="entry name" value="Cytochrome P450"/>
    <property type="match status" value="1"/>
</dbReference>
<dbReference type="Proteomes" id="UP000293360">
    <property type="component" value="Unassembled WGS sequence"/>
</dbReference>
<comment type="cofactor">
    <cofactor evidence="1 8">
        <name>heme</name>
        <dbReference type="ChEBI" id="CHEBI:30413"/>
    </cofactor>
</comment>
<keyword evidence="11" id="KW-1185">Reference proteome</keyword>
<dbReference type="GO" id="GO:0005506">
    <property type="term" value="F:iron ion binding"/>
    <property type="evidence" value="ECO:0007669"/>
    <property type="project" value="InterPro"/>
</dbReference>
<evidence type="ECO:0000256" key="8">
    <source>
        <dbReference type="PIRSR" id="PIRSR602401-1"/>
    </source>
</evidence>
<keyword evidence="7 9" id="KW-0503">Monooxygenase</keyword>
<keyword evidence="3 8" id="KW-0349">Heme</keyword>
<keyword evidence="5 9" id="KW-0560">Oxidoreductase</keyword>
<keyword evidence="4 8" id="KW-0479">Metal-binding</keyword>
<evidence type="ECO:0000256" key="9">
    <source>
        <dbReference type="RuleBase" id="RU000461"/>
    </source>
</evidence>
<evidence type="ECO:0000256" key="5">
    <source>
        <dbReference type="ARBA" id="ARBA00023002"/>
    </source>
</evidence>
<organism evidence="10 11">
    <name type="scientific">Monosporascus ibericus</name>
    <dbReference type="NCBI Taxonomy" id="155417"/>
    <lineage>
        <taxon>Eukaryota</taxon>
        <taxon>Fungi</taxon>
        <taxon>Dikarya</taxon>
        <taxon>Ascomycota</taxon>
        <taxon>Pezizomycotina</taxon>
        <taxon>Sordariomycetes</taxon>
        <taxon>Xylariomycetidae</taxon>
        <taxon>Xylariales</taxon>
        <taxon>Xylariales incertae sedis</taxon>
        <taxon>Monosporascus</taxon>
    </lineage>
</organism>
<dbReference type="InterPro" id="IPR002401">
    <property type="entry name" value="Cyt_P450_E_grp-I"/>
</dbReference>
<dbReference type="InterPro" id="IPR001128">
    <property type="entry name" value="Cyt_P450"/>
</dbReference>
<dbReference type="EMBL" id="QJNU01000054">
    <property type="protein sequence ID" value="RYP08837.1"/>
    <property type="molecule type" value="Genomic_DNA"/>
</dbReference>
<dbReference type="Pfam" id="PF00067">
    <property type="entry name" value="p450"/>
    <property type="match status" value="1"/>
</dbReference>
<dbReference type="GO" id="GO:0016705">
    <property type="term" value="F:oxidoreductase activity, acting on paired donors, with incorporation or reduction of molecular oxygen"/>
    <property type="evidence" value="ECO:0007669"/>
    <property type="project" value="InterPro"/>
</dbReference>
<name>A0A4Q4TS27_9PEZI</name>
<evidence type="ECO:0000256" key="4">
    <source>
        <dbReference type="ARBA" id="ARBA00022723"/>
    </source>
</evidence>
<comment type="caution">
    <text evidence="10">The sequence shown here is derived from an EMBL/GenBank/DDBJ whole genome shotgun (WGS) entry which is preliminary data.</text>
</comment>
<dbReference type="GO" id="GO:0020037">
    <property type="term" value="F:heme binding"/>
    <property type="evidence" value="ECO:0007669"/>
    <property type="project" value="InterPro"/>
</dbReference>
<dbReference type="STRING" id="155417.A0A4Q4TS27"/>
<dbReference type="OrthoDB" id="1470350at2759"/>
<evidence type="ECO:0000313" key="10">
    <source>
        <dbReference type="EMBL" id="RYP08837.1"/>
    </source>
</evidence>